<sequence length="200" mass="22407">MAGFLYGVKRALFRFSPRWAARLGVAFVLDTPGRAFLETGIFDYINRRAQPGARCLLVGVDRHNWHYARLLRPELHTLDGMPARAVYGVPGRHRVGSVLRMARYYAPHAFDFVIIDRVLGQGVNSPEEAAHMLRQACEVMKPGGVLVLGYQDTPRRAPVPVELGEGFEAVVPAIDGVNAPWHRVDDACPHVYLFARKRHV</sequence>
<dbReference type="Proteomes" id="UP000217005">
    <property type="component" value="Unassembled WGS sequence"/>
</dbReference>
<dbReference type="SUPFAM" id="SSF53335">
    <property type="entry name" value="S-adenosyl-L-methionine-dependent methyltransferases"/>
    <property type="match status" value="1"/>
</dbReference>
<dbReference type="AlphaFoldDB" id="A0A261S6U4"/>
<dbReference type="InterPro" id="IPR029063">
    <property type="entry name" value="SAM-dependent_MTases_sf"/>
</dbReference>
<reference evidence="1 2" key="1">
    <citation type="submission" date="2017-05" db="EMBL/GenBank/DDBJ databases">
        <title>Complete and WGS of Bordetella genogroups.</title>
        <authorList>
            <person name="Spilker T."/>
            <person name="LiPuma J."/>
        </authorList>
    </citation>
    <scope>NUCLEOTIDE SEQUENCE [LARGE SCALE GENOMIC DNA]</scope>
    <source>
        <strain evidence="1 2">AU17610</strain>
    </source>
</reference>
<evidence type="ECO:0000313" key="1">
    <source>
        <dbReference type="EMBL" id="OZI32702.1"/>
    </source>
</evidence>
<dbReference type="Gene3D" id="3.40.50.150">
    <property type="entry name" value="Vaccinia Virus protein VP39"/>
    <property type="match status" value="1"/>
</dbReference>
<gene>
    <name evidence="1" type="ORF">CEG14_17500</name>
</gene>
<dbReference type="EMBL" id="NEVL01000004">
    <property type="protein sequence ID" value="OZI32702.1"/>
    <property type="molecule type" value="Genomic_DNA"/>
</dbReference>
<name>A0A261S6U4_9BORD</name>
<protein>
    <recommendedName>
        <fullName evidence="3">Methyltransferase</fullName>
    </recommendedName>
</protein>
<proteinExistence type="predicted"/>
<accession>A0A261S6U4</accession>
<dbReference type="OrthoDB" id="271996at2"/>
<comment type="caution">
    <text evidence="1">The sequence shown here is derived from an EMBL/GenBank/DDBJ whole genome shotgun (WGS) entry which is preliminary data.</text>
</comment>
<evidence type="ECO:0008006" key="3">
    <source>
        <dbReference type="Google" id="ProtNLM"/>
    </source>
</evidence>
<organism evidence="1 2">
    <name type="scientific">Bordetella genomosp. 1</name>
    <dbReference type="NCBI Taxonomy" id="1395607"/>
    <lineage>
        <taxon>Bacteria</taxon>
        <taxon>Pseudomonadati</taxon>
        <taxon>Pseudomonadota</taxon>
        <taxon>Betaproteobacteria</taxon>
        <taxon>Burkholderiales</taxon>
        <taxon>Alcaligenaceae</taxon>
        <taxon>Bordetella</taxon>
    </lineage>
</organism>
<evidence type="ECO:0000313" key="2">
    <source>
        <dbReference type="Proteomes" id="UP000217005"/>
    </source>
</evidence>
<dbReference type="RefSeq" id="WP_094827701.1">
    <property type="nucleotide sequence ID" value="NZ_NEVL01000004.1"/>
</dbReference>